<organism evidence="1">
    <name type="scientific">Culex pipiens</name>
    <name type="common">House mosquito</name>
    <dbReference type="NCBI Taxonomy" id="7175"/>
    <lineage>
        <taxon>Eukaryota</taxon>
        <taxon>Metazoa</taxon>
        <taxon>Ecdysozoa</taxon>
        <taxon>Arthropoda</taxon>
        <taxon>Hexapoda</taxon>
        <taxon>Insecta</taxon>
        <taxon>Pterygota</taxon>
        <taxon>Neoptera</taxon>
        <taxon>Endopterygota</taxon>
        <taxon>Diptera</taxon>
        <taxon>Nematocera</taxon>
        <taxon>Culicoidea</taxon>
        <taxon>Culicidae</taxon>
        <taxon>Culicinae</taxon>
        <taxon>Culicini</taxon>
        <taxon>Culex</taxon>
        <taxon>Culex</taxon>
    </lineage>
</organism>
<dbReference type="EMBL" id="HBUE01003514">
    <property type="protein sequence ID" value="CAG6444748.1"/>
    <property type="molecule type" value="Transcribed_RNA"/>
</dbReference>
<sequence length="127" mass="14205">MGSADVPQELVVPLGHVPAIGARKVLLHAALVAHVTCQSDLPTVHSRTARTRIALLRRFFLRRVERVRKGAKVLCVSMWSSDSVLSCHKRFVLLTFHLPLCITLTRSFSVARSGLIQIVQQLFLVQR</sequence>
<reference evidence="1" key="1">
    <citation type="submission" date="2021-05" db="EMBL/GenBank/DDBJ databases">
        <authorList>
            <person name="Alioto T."/>
            <person name="Alioto T."/>
            <person name="Gomez Garrido J."/>
        </authorList>
    </citation>
    <scope>NUCLEOTIDE SEQUENCE</scope>
</reference>
<accession>A0A8D8ESN1</accession>
<protein>
    <submittedName>
        <fullName evidence="1">(northern house mosquito) hypothetical protein</fullName>
    </submittedName>
</protein>
<name>A0A8D8ESN1_CULPI</name>
<proteinExistence type="predicted"/>
<evidence type="ECO:0000313" key="1">
    <source>
        <dbReference type="EMBL" id="CAG6444748.1"/>
    </source>
</evidence>
<dbReference type="AlphaFoldDB" id="A0A8D8ESN1"/>